<dbReference type="InterPro" id="IPR019826">
    <property type="entry name" value="Carboxylesterase_B_AS"/>
</dbReference>
<keyword evidence="2 3" id="KW-0378">Hydrolase</keyword>
<dbReference type="InterPro" id="IPR019819">
    <property type="entry name" value="Carboxylesterase_B_CS"/>
</dbReference>
<evidence type="ECO:0000256" key="2">
    <source>
        <dbReference type="ARBA" id="ARBA00022801"/>
    </source>
</evidence>
<gene>
    <name evidence="6" type="ORF">VFPPC_12342</name>
</gene>
<sequence>MKHILYLCFAGLVVGDRIRYGDDVPVITVKNGSYAGIFTPRYHQDFFLGIPYAKPAQRFSVAERLNHSWNETRPAAAYPPHCYGYGPDNIGYEMSEDCLYLNVVRPSKISKDAQLPVAIWIHGGGLYMGGSADRRYNLSFVVEQSAQMGKPIIGVSLNYRLVAFGFLGGEEAQAAGATNIGFRDQRLAIEWIHENIRAFGGSPEKITIWGESSGTESVTAQVFAYNGQHNGLFRGAIGQSGFGGIIPRLPGGYNATALQQEHFDNLVRNVSTCASTVGTPHALECLRNADFRDINATLSQMPALTWSPVLDGDFLADYSANQVSNGRFARVPILIGANSDEGTGFGSGKGPDGGSFNTDDDIRGAIQNFISPTAGIKTGKSVDDLLDQALYLYPNIQSAGIPTLKTWPHVLQPNDNFTQSLGLQYRRGNAFFGDVYMHYLRRRANLAWSRYGLPSFVYRFDVTVNGKPEFTGATHFQEVAFVFYNINGDAYTVNPFGGDDHAYSRKARALAKEISSMWINFIVDQNPNGYQHQSCESDRWPTFDPTDGGGAGRGIVFELDHLSVELDDWRAEGINWLIQNDLALIGN</sequence>
<dbReference type="EMBL" id="LSBJ02000029">
    <property type="protein sequence ID" value="OAQ57561.1"/>
    <property type="molecule type" value="Genomic_DNA"/>
</dbReference>
<dbReference type="AlphaFoldDB" id="A0A179EWL6"/>
<dbReference type="EC" id="3.1.1.-" evidence="3"/>
<evidence type="ECO:0000259" key="5">
    <source>
        <dbReference type="Pfam" id="PF00135"/>
    </source>
</evidence>
<feature type="chain" id="PRO_5012701019" description="Carboxylic ester hydrolase" evidence="4">
    <location>
        <begin position="16"/>
        <end position="587"/>
    </location>
</feature>
<evidence type="ECO:0000256" key="3">
    <source>
        <dbReference type="RuleBase" id="RU361235"/>
    </source>
</evidence>
<keyword evidence="7" id="KW-1185">Reference proteome</keyword>
<dbReference type="PANTHER" id="PTHR11559">
    <property type="entry name" value="CARBOXYLESTERASE"/>
    <property type="match status" value="1"/>
</dbReference>
<dbReference type="STRING" id="1380566.A0A179EWL6"/>
<keyword evidence="4" id="KW-0732">Signal</keyword>
<dbReference type="PROSITE" id="PS00122">
    <property type="entry name" value="CARBOXYLESTERASE_B_1"/>
    <property type="match status" value="1"/>
</dbReference>
<dbReference type="InterPro" id="IPR029058">
    <property type="entry name" value="AB_hydrolase_fold"/>
</dbReference>
<evidence type="ECO:0000256" key="4">
    <source>
        <dbReference type="SAM" id="SignalP"/>
    </source>
</evidence>
<dbReference type="Gene3D" id="3.40.50.1820">
    <property type="entry name" value="alpha/beta hydrolase"/>
    <property type="match status" value="1"/>
</dbReference>
<dbReference type="GeneID" id="28854249"/>
<dbReference type="Pfam" id="PF00135">
    <property type="entry name" value="COesterase"/>
    <property type="match status" value="1"/>
</dbReference>
<dbReference type="OrthoDB" id="408631at2759"/>
<dbReference type="RefSeq" id="XP_018135870.1">
    <property type="nucleotide sequence ID" value="XM_018290255.1"/>
</dbReference>
<evidence type="ECO:0000256" key="1">
    <source>
        <dbReference type="ARBA" id="ARBA00005964"/>
    </source>
</evidence>
<organism evidence="6 7">
    <name type="scientific">Pochonia chlamydosporia 170</name>
    <dbReference type="NCBI Taxonomy" id="1380566"/>
    <lineage>
        <taxon>Eukaryota</taxon>
        <taxon>Fungi</taxon>
        <taxon>Dikarya</taxon>
        <taxon>Ascomycota</taxon>
        <taxon>Pezizomycotina</taxon>
        <taxon>Sordariomycetes</taxon>
        <taxon>Hypocreomycetidae</taxon>
        <taxon>Hypocreales</taxon>
        <taxon>Clavicipitaceae</taxon>
        <taxon>Pochonia</taxon>
    </lineage>
</organism>
<comment type="similarity">
    <text evidence="1 3">Belongs to the type-B carboxylesterase/lipase family.</text>
</comment>
<dbReference type="PROSITE" id="PS00941">
    <property type="entry name" value="CARBOXYLESTERASE_B_2"/>
    <property type="match status" value="1"/>
</dbReference>
<dbReference type="ESTHER" id="metcm-a0a179ewl6">
    <property type="family name" value="Fungal_carboxylesterase_lipase"/>
</dbReference>
<evidence type="ECO:0000313" key="7">
    <source>
        <dbReference type="Proteomes" id="UP000078397"/>
    </source>
</evidence>
<dbReference type="Proteomes" id="UP000078397">
    <property type="component" value="Unassembled WGS sequence"/>
</dbReference>
<comment type="caution">
    <text evidence="6">The sequence shown here is derived from an EMBL/GenBank/DDBJ whole genome shotgun (WGS) entry which is preliminary data.</text>
</comment>
<dbReference type="InterPro" id="IPR050309">
    <property type="entry name" value="Type-B_Carboxylest/Lipase"/>
</dbReference>
<dbReference type="KEGG" id="pchm:VFPPC_12342"/>
<dbReference type="SUPFAM" id="SSF53474">
    <property type="entry name" value="alpha/beta-Hydrolases"/>
    <property type="match status" value="1"/>
</dbReference>
<dbReference type="InterPro" id="IPR002018">
    <property type="entry name" value="CarbesteraseB"/>
</dbReference>
<name>A0A179EWL6_METCM</name>
<reference evidence="6 7" key="1">
    <citation type="journal article" date="2016" name="PLoS Pathog.">
        <title>Biosynthesis of antibiotic leucinostatins in bio-control fungus Purpureocillium lilacinum and their inhibition on phytophthora revealed by genome mining.</title>
        <authorList>
            <person name="Wang G."/>
            <person name="Liu Z."/>
            <person name="Lin R."/>
            <person name="Li E."/>
            <person name="Mao Z."/>
            <person name="Ling J."/>
            <person name="Yang Y."/>
            <person name="Yin W.B."/>
            <person name="Xie B."/>
        </authorList>
    </citation>
    <scope>NUCLEOTIDE SEQUENCE [LARGE SCALE GENOMIC DNA]</scope>
    <source>
        <strain evidence="6">170</strain>
    </source>
</reference>
<accession>A0A179EWL6</accession>
<feature type="domain" description="Carboxylesterase type B" evidence="5">
    <location>
        <begin position="25"/>
        <end position="546"/>
    </location>
</feature>
<evidence type="ECO:0000313" key="6">
    <source>
        <dbReference type="EMBL" id="OAQ57561.1"/>
    </source>
</evidence>
<dbReference type="GO" id="GO:0016787">
    <property type="term" value="F:hydrolase activity"/>
    <property type="evidence" value="ECO:0007669"/>
    <property type="project" value="UniProtKB-KW"/>
</dbReference>
<proteinExistence type="inferred from homology"/>
<protein>
    <recommendedName>
        <fullName evidence="3">Carboxylic ester hydrolase</fullName>
        <ecNumber evidence="3">3.1.1.-</ecNumber>
    </recommendedName>
</protein>
<feature type="signal peptide" evidence="4">
    <location>
        <begin position="1"/>
        <end position="15"/>
    </location>
</feature>